<proteinExistence type="predicted"/>
<keyword evidence="1" id="KW-0732">Signal</keyword>
<dbReference type="GO" id="GO:0016020">
    <property type="term" value="C:membrane"/>
    <property type="evidence" value="ECO:0007669"/>
    <property type="project" value="GOC"/>
</dbReference>
<evidence type="ECO:0000256" key="2">
    <source>
        <dbReference type="ARBA" id="ARBA00022801"/>
    </source>
</evidence>
<organism evidence="3">
    <name type="scientific">Aceria tosichella</name>
    <name type="common">wheat curl mite</name>
    <dbReference type="NCBI Taxonomy" id="561515"/>
    <lineage>
        <taxon>Eukaryota</taxon>
        <taxon>Metazoa</taxon>
        <taxon>Ecdysozoa</taxon>
        <taxon>Arthropoda</taxon>
        <taxon>Chelicerata</taxon>
        <taxon>Arachnida</taxon>
        <taxon>Acari</taxon>
        <taxon>Acariformes</taxon>
        <taxon>Trombidiformes</taxon>
        <taxon>Prostigmata</taxon>
        <taxon>Eupodina</taxon>
        <taxon>Eriophyoidea</taxon>
        <taxon>Eriophyidae</taxon>
        <taxon>Eriophyinae</taxon>
        <taxon>Aceriini</taxon>
        <taxon>Aceria</taxon>
    </lineage>
</organism>
<sequence>MGKLFYLDRLSIANTLILATIIGCVLQDVIATVAPADQQASSSTRVETHTCETEDLNHSILVECNVTSCARPTISSIREEHGAGGEKIDWPLESSQIIHVYSTLAGERFAQVSLPNLDYEEDYRARLLDINTTLYVKMVNTLDWDGVERHNLAGFGATLDFMKLERALNEGQFERLFGLIFDDLFRGISSGANLTVLRLYINLGQNQKERNLQATLLKLDDQLGKRASRLPAKLKLMIDLYNYAESSDLELSSNFTRSLVNTQLWAVSIDTGFKNSAKSRVSEPILPPDTLLFASTEPLLAPYIVDELNRKPASKFQGILIRSKSSVPYNYLQYSRKHARSNIRLMTVGRASPKTKNLGDWQNAQESASELMNHLKYGSNGYIDHESVLDVLADQPDDGQSSDCSLYSLHQDHGLHFRGPKFYALGHFSRYLKEGSLPLETELFTQPNMFAAQYSAFMSADRQYVVGVVLNDNEHLLPFRLAIDKQIRVFANLEPKSFNTFLIKLGN</sequence>
<keyword evidence="2" id="KW-0378">Hydrolase</keyword>
<name>A0A6G1SPL0_9ACAR</name>
<reference evidence="3" key="1">
    <citation type="submission" date="2018-10" db="EMBL/GenBank/DDBJ databases">
        <title>Transcriptome assembly of Aceria tosichella (Wheat curl mite) Type 2.</title>
        <authorList>
            <person name="Scully E.D."/>
            <person name="Geib S.M."/>
            <person name="Palmer N.A."/>
            <person name="Gupta A.K."/>
            <person name="Sarath G."/>
            <person name="Tatineni S."/>
        </authorList>
    </citation>
    <scope>NUCLEOTIDE SEQUENCE</scope>
    <source>
        <strain evidence="3">LincolnNE</strain>
    </source>
</reference>
<dbReference type="GO" id="GO:0006680">
    <property type="term" value="P:glucosylceramide catabolic process"/>
    <property type="evidence" value="ECO:0007669"/>
    <property type="project" value="TreeGrafter"/>
</dbReference>
<evidence type="ECO:0000256" key="1">
    <source>
        <dbReference type="ARBA" id="ARBA00022729"/>
    </source>
</evidence>
<evidence type="ECO:0000313" key="3">
    <source>
        <dbReference type="EMBL" id="MDE52464.1"/>
    </source>
</evidence>
<accession>A0A6G1SPL0</accession>
<dbReference type="PROSITE" id="PS51257">
    <property type="entry name" value="PROKAR_LIPOPROTEIN"/>
    <property type="match status" value="1"/>
</dbReference>
<dbReference type="PANTHER" id="PTHR11069:SF23">
    <property type="entry name" value="LYSOSOMAL ACID GLUCOSYLCERAMIDASE"/>
    <property type="match status" value="1"/>
</dbReference>
<dbReference type="AlphaFoldDB" id="A0A6G1SPL0"/>
<protein>
    <submittedName>
        <fullName evidence="3">Uncharacterized protein</fullName>
    </submittedName>
</protein>
<dbReference type="Gene3D" id="3.20.20.80">
    <property type="entry name" value="Glycosidases"/>
    <property type="match status" value="1"/>
</dbReference>
<dbReference type="PANTHER" id="PTHR11069">
    <property type="entry name" value="GLUCOSYLCERAMIDASE"/>
    <property type="match status" value="1"/>
</dbReference>
<dbReference type="EMBL" id="GGYP01007693">
    <property type="protein sequence ID" value="MDE52464.1"/>
    <property type="molecule type" value="Transcribed_RNA"/>
</dbReference>
<dbReference type="InterPro" id="IPR001139">
    <property type="entry name" value="Glyco_hydro_30"/>
</dbReference>
<gene>
    <name evidence="3" type="ORF">g.20066</name>
</gene>
<dbReference type="GO" id="GO:0004348">
    <property type="term" value="F:glucosylceramidase activity"/>
    <property type="evidence" value="ECO:0007669"/>
    <property type="project" value="InterPro"/>
</dbReference>